<evidence type="ECO:0000259" key="8">
    <source>
        <dbReference type="Pfam" id="PF25917"/>
    </source>
</evidence>
<dbReference type="RefSeq" id="WP_271195179.1">
    <property type="nucleotide sequence ID" value="NZ_BSFN01000004.1"/>
</dbReference>
<evidence type="ECO:0000256" key="1">
    <source>
        <dbReference type="ARBA" id="ARBA00004196"/>
    </source>
</evidence>
<comment type="subcellular location">
    <subcellularLocation>
        <location evidence="1">Cell envelope</location>
    </subcellularLocation>
</comment>
<sequence length="383" mass="40992">MPEQAWPERTPSTLAILLAVAAAFALSGCDEQSAPPPHVRVLVQAVKPGDFTDQAELTGDIQARVQAQQSFRVGGKIIERLVEVGDTVTADQVLARLDPQEQQSNVDNARAALQAQEAQLRLAEVSFKRQKLLLPKGYTSKSEYDQAQAQLRSSQSSHAAAQAQLANARDMLTYTELKASADGVITERQAETGQVVQATVPIFTLARAGERDAVFDVYESLFNQELAEQPITVALLDRPAIQAQGKVREITPTIDAQSGTVKVKVELQNAPAEMNLGAVVTATVHPKTSHRVVLPWSALFKSQQQPAVWLVDAQHKVSLQPVSDVTYGSGTVLVGQGLQAGQQVVVAGGQLLHPGQQVEIAAPEKAAEPEKTKIAAPPQGAKP</sequence>
<reference evidence="11" key="1">
    <citation type="journal article" date="2014" name="Int. J. Syst. Evol. Microbiol.">
        <title>Complete genome sequence of Corynebacterium casei LMG S-19264T (=DSM 44701T), isolated from a smear-ripened cheese.</title>
        <authorList>
            <consortium name="US DOE Joint Genome Institute (JGI-PGF)"/>
            <person name="Walter F."/>
            <person name="Albersmeier A."/>
            <person name="Kalinowski J."/>
            <person name="Ruckert C."/>
        </authorList>
    </citation>
    <scope>NUCLEOTIDE SEQUENCE</scope>
    <source>
        <strain evidence="11">VKM B-2935</strain>
    </source>
</reference>
<feature type="domain" description="Multidrug resistance protein MdtA-like barrel-sandwich hybrid" evidence="8">
    <location>
        <begin position="72"/>
        <end position="199"/>
    </location>
</feature>
<dbReference type="PANTHER" id="PTHR30469:SF18">
    <property type="entry name" value="RESISTANCE-NODULATION-CELL DIVISION (RND) EFFLUX MEMBRANE FUSION PROTEIN-RELATED"/>
    <property type="match status" value="1"/>
</dbReference>
<dbReference type="Proteomes" id="UP001143328">
    <property type="component" value="Unassembled WGS sequence"/>
</dbReference>
<feature type="domain" description="CusB-like beta-barrel" evidence="9">
    <location>
        <begin position="215"/>
        <end position="286"/>
    </location>
</feature>
<dbReference type="InterPro" id="IPR058627">
    <property type="entry name" value="MdtA-like_C"/>
</dbReference>
<evidence type="ECO:0000256" key="5">
    <source>
        <dbReference type="SAM" id="Coils"/>
    </source>
</evidence>
<dbReference type="Gene3D" id="2.40.50.100">
    <property type="match status" value="1"/>
</dbReference>
<dbReference type="GO" id="GO:1990281">
    <property type="term" value="C:efflux pump complex"/>
    <property type="evidence" value="ECO:0007669"/>
    <property type="project" value="TreeGrafter"/>
</dbReference>
<evidence type="ECO:0000256" key="2">
    <source>
        <dbReference type="ARBA" id="ARBA00009477"/>
    </source>
</evidence>
<dbReference type="Gene3D" id="2.40.30.170">
    <property type="match status" value="1"/>
</dbReference>
<keyword evidence="3" id="KW-0813">Transport</keyword>
<evidence type="ECO:0000313" key="11">
    <source>
        <dbReference type="EMBL" id="GLK88980.1"/>
    </source>
</evidence>
<feature type="domain" description="Multidrug resistance protein MdtA-like C-terminal permuted SH3" evidence="10">
    <location>
        <begin position="292"/>
        <end position="350"/>
    </location>
</feature>
<organism evidence="11 12">
    <name type="scientific">Pseudomonas turukhanskensis</name>
    <dbReference type="NCBI Taxonomy" id="1806536"/>
    <lineage>
        <taxon>Bacteria</taxon>
        <taxon>Pseudomonadati</taxon>
        <taxon>Pseudomonadota</taxon>
        <taxon>Gammaproteobacteria</taxon>
        <taxon>Pseudomonadales</taxon>
        <taxon>Pseudomonadaceae</taxon>
        <taxon>Pseudomonas</taxon>
    </lineage>
</organism>
<dbReference type="Gene3D" id="1.10.287.470">
    <property type="entry name" value="Helix hairpin bin"/>
    <property type="match status" value="1"/>
</dbReference>
<keyword evidence="12" id="KW-1185">Reference proteome</keyword>
<evidence type="ECO:0000256" key="4">
    <source>
        <dbReference type="ARBA" id="ARBA00023054"/>
    </source>
</evidence>
<evidence type="ECO:0000259" key="10">
    <source>
        <dbReference type="Pfam" id="PF25967"/>
    </source>
</evidence>
<evidence type="ECO:0000313" key="12">
    <source>
        <dbReference type="Proteomes" id="UP001143328"/>
    </source>
</evidence>
<gene>
    <name evidence="11" type="ORF">GCM10017655_20420</name>
</gene>
<evidence type="ECO:0000256" key="6">
    <source>
        <dbReference type="SAM" id="MobiDB-lite"/>
    </source>
</evidence>
<evidence type="ECO:0000256" key="3">
    <source>
        <dbReference type="ARBA" id="ARBA00022448"/>
    </source>
</evidence>
<dbReference type="GO" id="GO:0015562">
    <property type="term" value="F:efflux transmembrane transporter activity"/>
    <property type="evidence" value="ECO:0007669"/>
    <property type="project" value="InterPro"/>
</dbReference>
<evidence type="ECO:0000259" key="7">
    <source>
        <dbReference type="Pfam" id="PF25876"/>
    </source>
</evidence>
<comment type="caution">
    <text evidence="11">The sequence shown here is derived from an EMBL/GenBank/DDBJ whole genome shotgun (WGS) entry which is preliminary data.</text>
</comment>
<name>A0A9W6K3Q7_9PSED</name>
<dbReference type="PANTHER" id="PTHR30469">
    <property type="entry name" value="MULTIDRUG RESISTANCE PROTEIN MDTA"/>
    <property type="match status" value="1"/>
</dbReference>
<dbReference type="SUPFAM" id="SSF111369">
    <property type="entry name" value="HlyD-like secretion proteins"/>
    <property type="match status" value="1"/>
</dbReference>
<dbReference type="NCBIfam" id="TIGR01730">
    <property type="entry name" value="RND_mfp"/>
    <property type="match status" value="1"/>
</dbReference>
<dbReference type="InterPro" id="IPR058624">
    <property type="entry name" value="MdtA-like_HH"/>
</dbReference>
<dbReference type="InterPro" id="IPR058625">
    <property type="entry name" value="MdtA-like_BSH"/>
</dbReference>
<reference evidence="11" key="2">
    <citation type="submission" date="2023-01" db="EMBL/GenBank/DDBJ databases">
        <authorList>
            <person name="Sun Q."/>
            <person name="Evtushenko L."/>
        </authorList>
    </citation>
    <scope>NUCLEOTIDE SEQUENCE</scope>
    <source>
        <strain evidence="11">VKM B-2935</strain>
    </source>
</reference>
<feature type="domain" description="Multidrug resistance protein MdtA-like alpha-helical hairpin" evidence="7">
    <location>
        <begin position="106"/>
        <end position="175"/>
    </location>
</feature>
<comment type="similarity">
    <text evidence="2">Belongs to the membrane fusion protein (MFP) (TC 8.A.1) family.</text>
</comment>
<dbReference type="Pfam" id="PF25954">
    <property type="entry name" value="Beta-barrel_RND_2"/>
    <property type="match status" value="1"/>
</dbReference>
<dbReference type="EMBL" id="BSFN01000004">
    <property type="protein sequence ID" value="GLK88980.1"/>
    <property type="molecule type" value="Genomic_DNA"/>
</dbReference>
<dbReference type="InterPro" id="IPR058792">
    <property type="entry name" value="Beta-barrel_RND_2"/>
</dbReference>
<keyword evidence="4 5" id="KW-0175">Coiled coil</keyword>
<dbReference type="Pfam" id="PF25917">
    <property type="entry name" value="BSH_RND"/>
    <property type="match status" value="1"/>
</dbReference>
<feature type="region of interest" description="Disordered" evidence="6">
    <location>
        <begin position="361"/>
        <end position="383"/>
    </location>
</feature>
<evidence type="ECO:0000259" key="9">
    <source>
        <dbReference type="Pfam" id="PF25954"/>
    </source>
</evidence>
<dbReference type="Pfam" id="PF25967">
    <property type="entry name" value="RND-MFP_C"/>
    <property type="match status" value="1"/>
</dbReference>
<protein>
    <submittedName>
        <fullName evidence="11">Resistance-nodulation-cell division efflux membrane fusion protein</fullName>
    </submittedName>
</protein>
<dbReference type="InterPro" id="IPR006143">
    <property type="entry name" value="RND_pump_MFP"/>
</dbReference>
<dbReference type="Gene3D" id="2.40.420.20">
    <property type="match status" value="1"/>
</dbReference>
<proteinExistence type="inferred from homology"/>
<feature type="coiled-coil region" evidence="5">
    <location>
        <begin position="106"/>
        <end position="164"/>
    </location>
</feature>
<dbReference type="Pfam" id="PF25876">
    <property type="entry name" value="HH_MFP_RND"/>
    <property type="match status" value="1"/>
</dbReference>
<dbReference type="AlphaFoldDB" id="A0A9W6K3Q7"/>
<accession>A0A9W6K3Q7</accession>
<feature type="compositionally biased region" description="Low complexity" evidence="6">
    <location>
        <begin position="374"/>
        <end position="383"/>
    </location>
</feature>